<evidence type="ECO:0000313" key="8">
    <source>
        <dbReference type="EMBL" id="CAB4724088.1"/>
    </source>
</evidence>
<feature type="transmembrane region" description="Helical" evidence="6">
    <location>
        <begin position="201"/>
        <end position="217"/>
    </location>
</feature>
<feature type="transmembrane region" description="Helical" evidence="6">
    <location>
        <begin position="18"/>
        <end position="37"/>
    </location>
</feature>
<keyword evidence="3 6" id="KW-1133">Transmembrane helix</keyword>
<feature type="transmembrane region" description="Helical" evidence="6">
    <location>
        <begin position="223"/>
        <end position="239"/>
    </location>
</feature>
<dbReference type="PANTHER" id="PTHR37422:SF17">
    <property type="entry name" value="O-ANTIGEN LIGASE"/>
    <property type="match status" value="1"/>
</dbReference>
<feature type="transmembrane region" description="Helical" evidence="6">
    <location>
        <begin position="371"/>
        <end position="388"/>
    </location>
</feature>
<evidence type="ECO:0000256" key="1">
    <source>
        <dbReference type="ARBA" id="ARBA00004141"/>
    </source>
</evidence>
<feature type="transmembrane region" description="Helical" evidence="6">
    <location>
        <begin position="49"/>
        <end position="67"/>
    </location>
</feature>
<dbReference type="PANTHER" id="PTHR37422">
    <property type="entry name" value="TEICHURONIC ACID BIOSYNTHESIS PROTEIN TUAE"/>
    <property type="match status" value="1"/>
</dbReference>
<dbReference type="EMBL" id="CAFBOS010000238">
    <property type="protein sequence ID" value="CAB5020951.1"/>
    <property type="molecule type" value="Genomic_DNA"/>
</dbReference>
<sequence>MNTPALVRVRAPGAGERVLAITALFLLAYSLPSSWFLRDNADVPTGDTVVIAAFTALFAIALTRLVGSWKHVMRAVKREPLLLAFMFVLVASTAWSSTPDVTFRRSVALVLTAFFGYYLVVRFPLHEIIRLATFALMVGTVINLVFVFAVRKYGVTQVTSEAATSGDWSGVFPHKNALGRASLLAALLFVFAARAFPRRRLLYWTFCLLNVVLIVGANSKTALVSFVLLMVLLVLFTGLRAHATLYGGVAFALIGTSVLGAAFVTTNLGPISESLGRDATLTGRTQLWGDVLHEIARKPVLGFGWSGFWTGNKAGPARYVLERNLWHPPDAHNAILELLVNVGIVGAALFLVVFLRGLFRSIGQVRRTPNVLGLFPLAFFSFVMLQSVTEKGVIGRDLSWTMFVVAVVLAARDRAEPEIPTLSSERGAPAPIPTPVSKVPVNARAALNNADRADAKADSHKPRSSFVVRRPPT</sequence>
<organism evidence="9">
    <name type="scientific">freshwater metagenome</name>
    <dbReference type="NCBI Taxonomy" id="449393"/>
    <lineage>
        <taxon>unclassified sequences</taxon>
        <taxon>metagenomes</taxon>
        <taxon>ecological metagenomes</taxon>
    </lineage>
</organism>
<keyword evidence="4 6" id="KW-0472">Membrane</keyword>
<keyword evidence="2 6" id="KW-0812">Transmembrane</keyword>
<evidence type="ECO:0000256" key="3">
    <source>
        <dbReference type="ARBA" id="ARBA00022989"/>
    </source>
</evidence>
<comment type="subcellular location">
    <subcellularLocation>
        <location evidence="1">Membrane</location>
        <topology evidence="1">Multi-pass membrane protein</topology>
    </subcellularLocation>
</comment>
<feature type="region of interest" description="Disordered" evidence="5">
    <location>
        <begin position="450"/>
        <end position="473"/>
    </location>
</feature>
<dbReference type="EMBL" id="CAFBMH010000039">
    <property type="protein sequence ID" value="CAB4907810.1"/>
    <property type="molecule type" value="Genomic_DNA"/>
</dbReference>
<evidence type="ECO:0000313" key="9">
    <source>
        <dbReference type="EMBL" id="CAB4828812.1"/>
    </source>
</evidence>
<gene>
    <name evidence="8" type="ORF">UFOPK2754_00012</name>
    <name evidence="9" type="ORF">UFOPK3139_01243</name>
    <name evidence="10" type="ORF">UFOPK3543_01274</name>
    <name evidence="11" type="ORF">UFOPK3967_02763</name>
</gene>
<dbReference type="EMBL" id="CAEZYR010000001">
    <property type="protein sequence ID" value="CAB4724088.1"/>
    <property type="molecule type" value="Genomic_DNA"/>
</dbReference>
<feature type="transmembrane region" description="Helical" evidence="6">
    <location>
        <begin position="246"/>
        <end position="265"/>
    </location>
</feature>
<dbReference type="InterPro" id="IPR007016">
    <property type="entry name" value="O-antigen_ligase-rel_domated"/>
</dbReference>
<dbReference type="GO" id="GO:0016020">
    <property type="term" value="C:membrane"/>
    <property type="evidence" value="ECO:0007669"/>
    <property type="project" value="UniProtKB-SubCell"/>
</dbReference>
<evidence type="ECO:0000256" key="5">
    <source>
        <dbReference type="SAM" id="MobiDB-lite"/>
    </source>
</evidence>
<protein>
    <submittedName>
        <fullName evidence="9">Unannotated protein</fullName>
    </submittedName>
</protein>
<feature type="domain" description="O-antigen ligase-related" evidence="7">
    <location>
        <begin position="206"/>
        <end position="351"/>
    </location>
</feature>
<feature type="transmembrane region" description="Helical" evidence="6">
    <location>
        <begin position="128"/>
        <end position="150"/>
    </location>
</feature>
<feature type="transmembrane region" description="Helical" evidence="6">
    <location>
        <begin position="338"/>
        <end position="359"/>
    </location>
</feature>
<proteinExistence type="predicted"/>
<reference evidence="9" key="1">
    <citation type="submission" date="2020-05" db="EMBL/GenBank/DDBJ databases">
        <authorList>
            <person name="Chiriac C."/>
            <person name="Salcher M."/>
            <person name="Ghai R."/>
            <person name="Kavagutti S V."/>
        </authorList>
    </citation>
    <scope>NUCLEOTIDE SEQUENCE</scope>
</reference>
<evidence type="ECO:0000256" key="2">
    <source>
        <dbReference type="ARBA" id="ARBA00022692"/>
    </source>
</evidence>
<feature type="transmembrane region" description="Helical" evidence="6">
    <location>
        <begin position="79"/>
        <end position="97"/>
    </location>
</feature>
<feature type="compositionally biased region" description="Basic and acidic residues" evidence="5">
    <location>
        <begin position="451"/>
        <end position="461"/>
    </location>
</feature>
<evidence type="ECO:0000313" key="11">
    <source>
        <dbReference type="EMBL" id="CAB5020951.1"/>
    </source>
</evidence>
<evidence type="ECO:0000256" key="4">
    <source>
        <dbReference type="ARBA" id="ARBA00023136"/>
    </source>
</evidence>
<name>A0A6J7A7L7_9ZZZZ</name>
<evidence type="ECO:0000256" key="6">
    <source>
        <dbReference type="SAM" id="Phobius"/>
    </source>
</evidence>
<evidence type="ECO:0000259" key="7">
    <source>
        <dbReference type="Pfam" id="PF04932"/>
    </source>
</evidence>
<feature type="transmembrane region" description="Helical" evidence="6">
    <location>
        <begin position="103"/>
        <end position="121"/>
    </location>
</feature>
<accession>A0A6J7A7L7</accession>
<dbReference type="InterPro" id="IPR051533">
    <property type="entry name" value="WaaL-like"/>
</dbReference>
<feature type="transmembrane region" description="Helical" evidence="6">
    <location>
        <begin position="177"/>
        <end position="196"/>
    </location>
</feature>
<dbReference type="AlphaFoldDB" id="A0A6J7A7L7"/>
<dbReference type="Pfam" id="PF04932">
    <property type="entry name" value="Wzy_C"/>
    <property type="match status" value="1"/>
</dbReference>
<dbReference type="EMBL" id="CAFABA010000043">
    <property type="protein sequence ID" value="CAB4828812.1"/>
    <property type="molecule type" value="Genomic_DNA"/>
</dbReference>
<evidence type="ECO:0000313" key="10">
    <source>
        <dbReference type="EMBL" id="CAB4907810.1"/>
    </source>
</evidence>